<evidence type="ECO:0000313" key="2">
    <source>
        <dbReference type="Proteomes" id="UP000800094"/>
    </source>
</evidence>
<sequence>MARMRVDAAWHGSLRPELLYHATSDDSQGAARYLPHARLAFNLSVGPTLRYANRRSRPSVALIWIPGIMEAPETVEVSRPRIIDLPEVIEPLRGVYTSLNITDPSILVERTHHVYRIVASFNLEANIIDFNRDSQKHNKFFDSVSLRYLFQSGEAHKFRPLRNKRAQANVTHESGKETGVTGGASGGLPAVSPNIEFHLQSHRTVTAERTMKSWRRGVTIEHYPAFKDDSTRSFSAVMTHALAPPPPKRRDHFVVCPAKDDREHEVSEECRFWKHGDQGYNCALHWFWQIESDPRMWAPEVYESVSWPVSIVRIVRCKEFRSLKEYGKRRSVYPTAEQLAYLHFDFKVEVRIRSLGYFTNRLRRAAKPPEMRAKSDPGEPLGSDLWAFCLYITFSDFPKGARWPTEPTAVWGDALRAYVAQVSISKLLPKDMGSTLTLREGNQCW</sequence>
<name>A0A6A6IUT8_9PLEO</name>
<dbReference type="OrthoDB" id="3799467at2759"/>
<gene>
    <name evidence="1" type="ORF">BU26DRAFT_221596</name>
</gene>
<dbReference type="RefSeq" id="XP_033688374.1">
    <property type="nucleotide sequence ID" value="XM_033820762.1"/>
</dbReference>
<dbReference type="GeneID" id="54574092"/>
<dbReference type="AlphaFoldDB" id="A0A6A6IUT8"/>
<proteinExistence type="predicted"/>
<protein>
    <submittedName>
        <fullName evidence="1">Uncharacterized protein</fullName>
    </submittedName>
</protein>
<dbReference type="EMBL" id="ML987191">
    <property type="protein sequence ID" value="KAF2253370.1"/>
    <property type="molecule type" value="Genomic_DNA"/>
</dbReference>
<reference evidence="1" key="1">
    <citation type="journal article" date="2020" name="Stud. Mycol.">
        <title>101 Dothideomycetes genomes: a test case for predicting lifestyles and emergence of pathogens.</title>
        <authorList>
            <person name="Haridas S."/>
            <person name="Albert R."/>
            <person name="Binder M."/>
            <person name="Bloem J."/>
            <person name="Labutti K."/>
            <person name="Salamov A."/>
            <person name="Andreopoulos B."/>
            <person name="Baker S."/>
            <person name="Barry K."/>
            <person name="Bills G."/>
            <person name="Bluhm B."/>
            <person name="Cannon C."/>
            <person name="Castanera R."/>
            <person name="Culley D."/>
            <person name="Daum C."/>
            <person name="Ezra D."/>
            <person name="Gonzalez J."/>
            <person name="Henrissat B."/>
            <person name="Kuo A."/>
            <person name="Liang C."/>
            <person name="Lipzen A."/>
            <person name="Lutzoni F."/>
            <person name="Magnuson J."/>
            <person name="Mondo S."/>
            <person name="Nolan M."/>
            <person name="Ohm R."/>
            <person name="Pangilinan J."/>
            <person name="Park H.-J."/>
            <person name="Ramirez L."/>
            <person name="Alfaro M."/>
            <person name="Sun H."/>
            <person name="Tritt A."/>
            <person name="Yoshinaga Y."/>
            <person name="Zwiers L.-H."/>
            <person name="Turgeon B."/>
            <person name="Goodwin S."/>
            <person name="Spatafora J."/>
            <person name="Crous P."/>
            <person name="Grigoriev I."/>
        </authorList>
    </citation>
    <scope>NUCLEOTIDE SEQUENCE</scope>
    <source>
        <strain evidence="1">CBS 122368</strain>
    </source>
</reference>
<evidence type="ECO:0000313" key="1">
    <source>
        <dbReference type="EMBL" id="KAF2253370.1"/>
    </source>
</evidence>
<accession>A0A6A6IUT8</accession>
<keyword evidence="2" id="KW-1185">Reference proteome</keyword>
<organism evidence="1 2">
    <name type="scientific">Trematosphaeria pertusa</name>
    <dbReference type="NCBI Taxonomy" id="390896"/>
    <lineage>
        <taxon>Eukaryota</taxon>
        <taxon>Fungi</taxon>
        <taxon>Dikarya</taxon>
        <taxon>Ascomycota</taxon>
        <taxon>Pezizomycotina</taxon>
        <taxon>Dothideomycetes</taxon>
        <taxon>Pleosporomycetidae</taxon>
        <taxon>Pleosporales</taxon>
        <taxon>Massarineae</taxon>
        <taxon>Trematosphaeriaceae</taxon>
        <taxon>Trematosphaeria</taxon>
    </lineage>
</organism>
<dbReference type="Proteomes" id="UP000800094">
    <property type="component" value="Unassembled WGS sequence"/>
</dbReference>